<feature type="region of interest" description="Disordered" evidence="4">
    <location>
        <begin position="581"/>
        <end position="600"/>
    </location>
</feature>
<dbReference type="GO" id="GO:0000981">
    <property type="term" value="F:DNA-binding transcription factor activity, RNA polymerase II-specific"/>
    <property type="evidence" value="ECO:0007669"/>
    <property type="project" value="TreeGrafter"/>
</dbReference>
<dbReference type="PANTHER" id="PTHR23043:SF17">
    <property type="entry name" value="PROTEIN SIMILAR"/>
    <property type="match status" value="1"/>
</dbReference>
<dbReference type="EMBL" id="JAHLQT010021820">
    <property type="protein sequence ID" value="KAG7167288.1"/>
    <property type="molecule type" value="Genomic_DNA"/>
</dbReference>
<organism evidence="5 6">
    <name type="scientific">Homarus americanus</name>
    <name type="common">American lobster</name>
    <dbReference type="NCBI Taxonomy" id="6706"/>
    <lineage>
        <taxon>Eukaryota</taxon>
        <taxon>Metazoa</taxon>
        <taxon>Ecdysozoa</taxon>
        <taxon>Arthropoda</taxon>
        <taxon>Crustacea</taxon>
        <taxon>Multicrustacea</taxon>
        <taxon>Malacostraca</taxon>
        <taxon>Eumalacostraca</taxon>
        <taxon>Eucarida</taxon>
        <taxon>Decapoda</taxon>
        <taxon>Pleocyemata</taxon>
        <taxon>Astacidea</taxon>
        <taxon>Nephropoidea</taxon>
        <taxon>Nephropidae</taxon>
        <taxon>Homarus</taxon>
    </lineage>
</organism>
<keyword evidence="2" id="KW-0804">Transcription</keyword>
<dbReference type="InterPro" id="IPR035965">
    <property type="entry name" value="PAS-like_dom_sf"/>
</dbReference>
<protein>
    <submittedName>
        <fullName evidence="5">Hypoxia-inducible factor 1-alpha-like</fullName>
    </submittedName>
</protein>
<evidence type="ECO:0000313" key="6">
    <source>
        <dbReference type="Proteomes" id="UP000747542"/>
    </source>
</evidence>
<dbReference type="GO" id="GO:0000977">
    <property type="term" value="F:RNA polymerase II transcription regulatory region sequence-specific DNA binding"/>
    <property type="evidence" value="ECO:0007669"/>
    <property type="project" value="TreeGrafter"/>
</dbReference>
<evidence type="ECO:0000256" key="1">
    <source>
        <dbReference type="ARBA" id="ARBA00023015"/>
    </source>
</evidence>
<dbReference type="Proteomes" id="UP000747542">
    <property type="component" value="Unassembled WGS sequence"/>
</dbReference>
<gene>
    <name evidence="5" type="primary">Hif1a-L</name>
    <name evidence="5" type="ORF">Hamer_G017198</name>
</gene>
<evidence type="ECO:0000256" key="2">
    <source>
        <dbReference type="ARBA" id="ARBA00023163"/>
    </source>
</evidence>
<keyword evidence="1" id="KW-0805">Transcription regulation</keyword>
<keyword evidence="6" id="KW-1185">Reference proteome</keyword>
<evidence type="ECO:0000256" key="3">
    <source>
        <dbReference type="ARBA" id="ARBA00023242"/>
    </source>
</evidence>
<sequence>MAVRSKGQVETGRYRFLARGGGYVWLVTQATLIHGPKDHKPQYVVCLNYVVRHTLSQQAHTPSQAYTVTAASHTLTGIHRHSSLTHPYRHTLSQQPHNLTPSHYVQKANFVGEVASSTGARVNPPPPSRPPVAATFKIFTPRTKDMNKGYLTFEDDDQKCTVLKEEPEDLTHLAPSGGDTCVPLLEVPISIHDQDDTCMLQEVSTLIHDVDNMFTIDDQMPIESFNVQISSPVPDNSEEQEDIPKYLYDESKLNTSFKCMNSLSGGKIVEDKSDCHTPSSDCGLNSPESPKPLLSQAAFSPTQERKHNTVIFGSSRPRTTTESLFTQLDESHTTGSSTDTIGKLDLKLEEQNMDSDEFEMRAPFIPLNDELLMLSPDDLLWGADSEPLITTKHQGSSSRDFKCFHIINDKEDSNLAQLLRDTDPPITGTGVGRRLPIERSTSTQRSQYQQNKFLDGGGNFVDPNKVLPGHSGGKDELDGSSGSTLLVDPPPVMVQETVDPPPPLLTVDAHHVSLPIKRVHSPNSSPLLNHKKLCSPTCQQQLKAQQQNQDGLLQQQSGGIRFLSTPNAPTMQQLLVSKEPITVRGGRPGGGISASQNSITNKSHSVLRNLLVSGRDDTAGYSVSAPASPAGTPSRSISSSPGPHQLSDEAKGGKNVSDDGHIIIGEPQPGSSGLAPASLRLPREKMATMLLTGNGSLHTDGILRAYPKLRLVAGRPGTLMQTGRFAFKLAPSANGQSRQNSMRRGRLQDPLLLVDPETTIPNLLDLTQQDYEVNAPANNCTLLQGADLLMALDQSL</sequence>
<dbReference type="GO" id="GO:0071456">
    <property type="term" value="P:cellular response to hypoxia"/>
    <property type="evidence" value="ECO:0007669"/>
    <property type="project" value="TreeGrafter"/>
</dbReference>
<proteinExistence type="predicted"/>
<feature type="compositionally biased region" description="Basic and acidic residues" evidence="4">
    <location>
        <begin position="646"/>
        <end position="661"/>
    </location>
</feature>
<evidence type="ECO:0000313" key="5">
    <source>
        <dbReference type="EMBL" id="KAG7167288.1"/>
    </source>
</evidence>
<dbReference type="GO" id="GO:0010557">
    <property type="term" value="P:positive regulation of macromolecule biosynthetic process"/>
    <property type="evidence" value="ECO:0007669"/>
    <property type="project" value="UniProtKB-ARBA"/>
</dbReference>
<evidence type="ECO:0000256" key="4">
    <source>
        <dbReference type="SAM" id="MobiDB-lite"/>
    </source>
</evidence>
<feature type="compositionally biased region" description="Polar residues" evidence="4">
    <location>
        <begin position="631"/>
        <end position="642"/>
    </location>
</feature>
<reference evidence="5" key="1">
    <citation type="journal article" date="2021" name="Sci. Adv.">
        <title>The American lobster genome reveals insights on longevity, neural, and immune adaptations.</title>
        <authorList>
            <person name="Polinski J.M."/>
            <person name="Zimin A.V."/>
            <person name="Clark K.F."/>
            <person name="Kohn A.B."/>
            <person name="Sadowski N."/>
            <person name="Timp W."/>
            <person name="Ptitsyn A."/>
            <person name="Khanna P."/>
            <person name="Romanova D.Y."/>
            <person name="Williams P."/>
            <person name="Greenwood S.J."/>
            <person name="Moroz L.L."/>
            <person name="Walt D.R."/>
            <person name="Bodnar A.G."/>
        </authorList>
    </citation>
    <scope>NUCLEOTIDE SEQUENCE</scope>
    <source>
        <strain evidence="5">GMGI-L3</strain>
    </source>
</reference>
<dbReference type="SMART" id="SM00086">
    <property type="entry name" value="PAC"/>
    <property type="match status" value="1"/>
</dbReference>
<dbReference type="PANTHER" id="PTHR23043">
    <property type="entry name" value="HYPOXIA-INDUCIBLE FACTOR 1 ALPHA"/>
    <property type="match status" value="1"/>
</dbReference>
<dbReference type="SUPFAM" id="SSF55785">
    <property type="entry name" value="PYP-like sensor domain (PAS domain)"/>
    <property type="match status" value="1"/>
</dbReference>
<comment type="caution">
    <text evidence="5">The sequence shown here is derived from an EMBL/GenBank/DDBJ whole genome shotgun (WGS) entry which is preliminary data.</text>
</comment>
<keyword evidence="3" id="KW-0539">Nucleus</keyword>
<dbReference type="Gene3D" id="3.30.450.20">
    <property type="entry name" value="PAS domain"/>
    <property type="match status" value="1"/>
</dbReference>
<accession>A0A8J5MXA5</accession>
<dbReference type="InterPro" id="IPR001610">
    <property type="entry name" value="PAC"/>
</dbReference>
<name>A0A8J5MXA5_HOMAM</name>
<dbReference type="AlphaFoldDB" id="A0A8J5MXA5"/>
<feature type="region of interest" description="Disordered" evidence="4">
    <location>
        <begin position="620"/>
        <end position="677"/>
    </location>
</feature>